<sequence length="83" mass="9348">MAMNMKMSYRVMLVLFSLFMFVIPSKLIMRCDRGAPPETSISCIGRPGTRPPKTSASSFEVARPVPPSFIRPRNKGTPYVHYP</sequence>
<evidence type="ECO:0000313" key="6">
    <source>
        <dbReference type="Proteomes" id="UP000289340"/>
    </source>
</evidence>
<name>A0A0B2RTA7_GLYSO</name>
<dbReference type="EMBL" id="QZWG01000020">
    <property type="protein sequence ID" value="RZB42918.1"/>
    <property type="molecule type" value="Genomic_DNA"/>
</dbReference>
<evidence type="ECO:0000313" key="5">
    <source>
        <dbReference type="EMBL" id="RZB42918.1"/>
    </source>
</evidence>
<reference evidence="3" key="1">
    <citation type="submission" date="2014-07" db="EMBL/GenBank/DDBJ databases">
        <title>Identification of a novel salt tolerance gene in wild soybean by whole-genome sequencing.</title>
        <authorList>
            <person name="Lam H.-M."/>
            <person name="Qi X."/>
            <person name="Li M.-W."/>
            <person name="Liu X."/>
            <person name="Xie M."/>
            <person name="Ni M."/>
            <person name="Xu X."/>
        </authorList>
    </citation>
    <scope>NUCLEOTIDE SEQUENCE [LARGE SCALE GENOMIC DNA]</scope>
    <source>
        <tissue evidence="3">Root</tissue>
    </source>
</reference>
<feature type="signal peptide" evidence="2">
    <location>
        <begin position="1"/>
        <end position="24"/>
    </location>
</feature>
<protein>
    <recommendedName>
        <fullName evidence="7">Transmembrane protein</fullName>
    </recommendedName>
</protein>
<accession>A0A0B2RTA7</accession>
<evidence type="ECO:0008006" key="7">
    <source>
        <dbReference type="Google" id="ProtNLM"/>
    </source>
</evidence>
<dbReference type="Proteomes" id="UP000053555">
    <property type="component" value="Unassembled WGS sequence"/>
</dbReference>
<evidence type="ECO:0000256" key="2">
    <source>
        <dbReference type="SAM" id="SignalP"/>
    </source>
</evidence>
<feature type="chain" id="PRO_5040666589" description="Transmembrane protein" evidence="2">
    <location>
        <begin position="25"/>
        <end position="83"/>
    </location>
</feature>
<evidence type="ECO:0000313" key="3">
    <source>
        <dbReference type="EMBL" id="KHN35603.1"/>
    </source>
</evidence>
<feature type="region of interest" description="Disordered" evidence="1">
    <location>
        <begin position="40"/>
        <end position="83"/>
    </location>
</feature>
<dbReference type="Proteomes" id="UP000289340">
    <property type="component" value="Chromosome 20"/>
</dbReference>
<keyword evidence="2" id="KW-0732">Signal</keyword>
<dbReference type="EMBL" id="QZWG01000020">
    <property type="protein sequence ID" value="RZB42917.1"/>
    <property type="molecule type" value="Genomic_DNA"/>
</dbReference>
<keyword evidence="6" id="KW-1185">Reference proteome</keyword>
<organism evidence="3">
    <name type="scientific">Glycine soja</name>
    <name type="common">Wild soybean</name>
    <dbReference type="NCBI Taxonomy" id="3848"/>
    <lineage>
        <taxon>Eukaryota</taxon>
        <taxon>Viridiplantae</taxon>
        <taxon>Streptophyta</taxon>
        <taxon>Embryophyta</taxon>
        <taxon>Tracheophyta</taxon>
        <taxon>Spermatophyta</taxon>
        <taxon>Magnoliopsida</taxon>
        <taxon>eudicotyledons</taxon>
        <taxon>Gunneridae</taxon>
        <taxon>Pentapetalae</taxon>
        <taxon>rosids</taxon>
        <taxon>fabids</taxon>
        <taxon>Fabales</taxon>
        <taxon>Fabaceae</taxon>
        <taxon>Papilionoideae</taxon>
        <taxon>50 kb inversion clade</taxon>
        <taxon>NPAAA clade</taxon>
        <taxon>indigoferoid/millettioid clade</taxon>
        <taxon>Phaseoleae</taxon>
        <taxon>Glycine</taxon>
        <taxon>Glycine subgen. Soja</taxon>
    </lineage>
</organism>
<proteinExistence type="predicted"/>
<reference evidence="4 6" key="2">
    <citation type="submission" date="2018-09" db="EMBL/GenBank/DDBJ databases">
        <title>A high-quality reference genome of wild soybean provides a powerful tool to mine soybean genomes.</title>
        <authorList>
            <person name="Xie M."/>
            <person name="Chung C.Y.L."/>
            <person name="Li M.-W."/>
            <person name="Wong F.-L."/>
            <person name="Chan T.-F."/>
            <person name="Lam H.-M."/>
        </authorList>
    </citation>
    <scope>NUCLEOTIDE SEQUENCE [LARGE SCALE GENOMIC DNA]</scope>
    <source>
        <strain evidence="6">cv. W05</strain>
        <tissue evidence="4">Hypocotyl of etiolated seedlings</tissue>
    </source>
</reference>
<evidence type="ECO:0000313" key="4">
    <source>
        <dbReference type="EMBL" id="RZB42917.1"/>
    </source>
</evidence>
<dbReference type="EMBL" id="KN648131">
    <property type="protein sequence ID" value="KHN35603.1"/>
    <property type="molecule type" value="Genomic_DNA"/>
</dbReference>
<gene>
    <name evidence="4" type="ORF">D0Y65_053497</name>
    <name evidence="5" type="ORF">D0Y65_053498</name>
    <name evidence="3" type="ORF">glysoja_046085</name>
</gene>
<evidence type="ECO:0000256" key="1">
    <source>
        <dbReference type="SAM" id="MobiDB-lite"/>
    </source>
</evidence>
<dbReference type="AlphaFoldDB" id="A0A0B2RTA7"/>